<dbReference type="EMBL" id="JAGGLG010000021">
    <property type="protein sequence ID" value="MBP2019034.1"/>
    <property type="molecule type" value="Genomic_DNA"/>
</dbReference>
<dbReference type="EC" id="3.6.5.-" evidence="3"/>
<proteinExistence type="inferred from homology"/>
<keyword evidence="6" id="KW-1185">Reference proteome</keyword>
<dbReference type="HAMAP" id="MF_00849">
    <property type="entry name" value="BipA"/>
    <property type="match status" value="1"/>
</dbReference>
<dbReference type="InterPro" id="IPR035651">
    <property type="entry name" value="BipA_V"/>
</dbReference>
<dbReference type="Gene3D" id="3.30.70.870">
    <property type="entry name" value="Elongation Factor G (Translational Gtpase), domain 3"/>
    <property type="match status" value="1"/>
</dbReference>
<organism evidence="5 6">
    <name type="scientific">Symbiobacterium terraclitae</name>
    <dbReference type="NCBI Taxonomy" id="557451"/>
    <lineage>
        <taxon>Bacteria</taxon>
        <taxon>Bacillati</taxon>
        <taxon>Bacillota</taxon>
        <taxon>Clostridia</taxon>
        <taxon>Eubacteriales</taxon>
        <taxon>Symbiobacteriaceae</taxon>
        <taxon>Symbiobacterium</taxon>
    </lineage>
</organism>
<comment type="catalytic activity">
    <reaction evidence="3">
        <text>GTP + H2O = GDP + phosphate + H(+)</text>
        <dbReference type="Rhea" id="RHEA:19669"/>
        <dbReference type="ChEBI" id="CHEBI:15377"/>
        <dbReference type="ChEBI" id="CHEBI:15378"/>
        <dbReference type="ChEBI" id="CHEBI:37565"/>
        <dbReference type="ChEBI" id="CHEBI:43474"/>
        <dbReference type="ChEBI" id="CHEBI:58189"/>
    </reaction>
</comment>
<dbReference type="CDD" id="cd03710">
    <property type="entry name" value="BipA_TypA_C"/>
    <property type="match status" value="1"/>
</dbReference>
<dbReference type="InterPro" id="IPR035647">
    <property type="entry name" value="EFG_III/V"/>
</dbReference>
<dbReference type="InterPro" id="IPR048876">
    <property type="entry name" value="BipA_C"/>
</dbReference>
<feature type="binding site" evidence="3">
    <location>
        <begin position="19"/>
        <end position="24"/>
    </location>
    <ligand>
        <name>GTP</name>
        <dbReference type="ChEBI" id="CHEBI:37565"/>
    </ligand>
</feature>
<accession>A0ABS4JU03</accession>
<evidence type="ECO:0000256" key="3">
    <source>
        <dbReference type="HAMAP-Rule" id="MF_00849"/>
    </source>
</evidence>
<dbReference type="InterPro" id="IPR042116">
    <property type="entry name" value="TypA/BipA_C"/>
</dbReference>
<dbReference type="InterPro" id="IPR047043">
    <property type="entry name" value="BipA_III"/>
</dbReference>
<dbReference type="Gene3D" id="3.30.70.240">
    <property type="match status" value="1"/>
</dbReference>
<name>A0ABS4JU03_9FIRM</name>
<dbReference type="Gene3D" id="3.40.50.300">
    <property type="entry name" value="P-loop containing nucleotide triphosphate hydrolases"/>
    <property type="match status" value="1"/>
</dbReference>
<dbReference type="InterPro" id="IPR009000">
    <property type="entry name" value="Transl_B-barrel_sf"/>
</dbReference>
<sequence>MRGMKRTDLRNVAIIAHVDHGKTTLVDGLLRQSGTFRANEQVAERVMDSNDLERERGITILSKNTGITYKGVRINIVDTPGHADFSGEVERIMTMVDGCLLVVDAAEGPMAQTKFVLRKAMEAGLKPVVVINKIDRPDRRIAEVEDMILDLFIELGADDDQLEYPVIYASARAGVATYRLEEEGKDLQPIFDTILEHIPCPEGDPDAPLQAMVTSLDYDEYVGRVAIARVRQGRVVAGQQVAVAKLDGSVVRFRAAQLFGFQGLKRVPMEEATVGDIIAMTGLEDVNIGETITDPEQPVPLPPIKVDEPTLQMTFRTNDSPFAGREGKYVTSRHLRARLFKELERNVALRVEETDSPDAFIVSGRGELHLSILIETMRREGYELAVSKPKVIFRRDEHGNRLEPLEQLIIDIPEEYMGTVMEALGVRKAEMTNMINHGNGNLRLEFIIPARGLVGFRSEFLTLTRGYGIMHHLFYDYGPYRGDIPTRTRGSLVASEAGTATQYALYQLQDRGTLFIEPGTEVYVGMVVGENSREQDMDVNVCKTKHLTNIRAAGSDEKLLLDPPRLLTLEEALEQIADDELVEVTPKSIRLRKQYLDPIIRARLAKGKEINAEVLQRLQQGR</sequence>
<keyword evidence="2 3" id="KW-0342">GTP-binding</keyword>
<comment type="function">
    <text evidence="3">A 50S ribosomal subunit assembly protein with GTPase activity, required for 50S subunit assembly at low temperatures, may also play a role in translation. Binds GTP and analogs. Binds the 70S ribosome between the 30S and 50S subunits, in a similar position as ribosome-bound EF-G; it contacts a number of ribosomal proteins, both rRNAs and the A-site tRNA.</text>
</comment>
<keyword evidence="1 3" id="KW-0547">Nucleotide-binding</keyword>
<dbReference type="InterPro" id="IPR005225">
    <property type="entry name" value="Small_GTP-bd"/>
</dbReference>
<evidence type="ECO:0000256" key="1">
    <source>
        <dbReference type="ARBA" id="ARBA00022741"/>
    </source>
</evidence>
<comment type="subcellular location">
    <subcellularLocation>
        <location evidence="3">Cytoplasm</location>
    </subcellularLocation>
    <text evidence="3">Binds to ribosomes.</text>
</comment>
<keyword evidence="3" id="KW-0694">RNA-binding</keyword>
<protein>
    <recommendedName>
        <fullName evidence="3">Large ribosomal subunit assembly factor BipA</fullName>
        <ecNumber evidence="3">3.6.5.-</ecNumber>
    </recommendedName>
    <alternativeName>
        <fullName evidence="3">GTP-binding protein BipA</fullName>
    </alternativeName>
</protein>
<comment type="similarity">
    <text evidence="3">Belongs to the TRAFAC class translation factor GTPase superfamily. Classic translation factor GTPase family. BipA subfamily.</text>
</comment>
<dbReference type="InterPro" id="IPR000795">
    <property type="entry name" value="T_Tr_GTP-bd_dom"/>
</dbReference>
<feature type="binding site" evidence="3">
    <location>
        <begin position="132"/>
        <end position="135"/>
    </location>
    <ligand>
        <name>GTP</name>
        <dbReference type="ChEBI" id="CHEBI:37565"/>
    </ligand>
</feature>
<gene>
    <name evidence="3" type="primary">bipA</name>
    <name evidence="5" type="ORF">J2Z79_002450</name>
</gene>
<keyword evidence="3" id="KW-0699">rRNA-binding</keyword>
<dbReference type="InterPro" id="IPR006298">
    <property type="entry name" value="BipA"/>
</dbReference>
<dbReference type="CDD" id="cd03691">
    <property type="entry name" value="BipA_TypA_II"/>
    <property type="match status" value="1"/>
</dbReference>
<dbReference type="Gene3D" id="2.40.30.10">
    <property type="entry name" value="Translation factors"/>
    <property type="match status" value="1"/>
</dbReference>
<keyword evidence="3" id="KW-0820">tRNA-binding</keyword>
<evidence type="ECO:0000313" key="5">
    <source>
        <dbReference type="EMBL" id="MBP2019034.1"/>
    </source>
</evidence>
<dbReference type="InterPro" id="IPR031157">
    <property type="entry name" value="G_TR_CS"/>
</dbReference>
<dbReference type="InterPro" id="IPR047041">
    <property type="entry name" value="BipA_GTP-bd_dom"/>
</dbReference>
<dbReference type="InterPro" id="IPR047042">
    <property type="entry name" value="BipA_II"/>
</dbReference>
<feature type="domain" description="Tr-type G" evidence="4">
    <location>
        <begin position="7"/>
        <end position="202"/>
    </location>
</feature>
<dbReference type="PROSITE" id="PS00301">
    <property type="entry name" value="G_TR_1"/>
    <property type="match status" value="1"/>
</dbReference>
<keyword evidence="3" id="KW-0378">Hydrolase</keyword>
<dbReference type="PROSITE" id="PS51722">
    <property type="entry name" value="G_TR_2"/>
    <property type="match status" value="1"/>
</dbReference>
<dbReference type="Pfam" id="PF00009">
    <property type="entry name" value="GTP_EFTU"/>
    <property type="match status" value="1"/>
</dbReference>
<keyword evidence="3" id="KW-0963">Cytoplasm</keyword>
<dbReference type="Proteomes" id="UP001519289">
    <property type="component" value="Unassembled WGS sequence"/>
</dbReference>
<dbReference type="SUPFAM" id="SSF54980">
    <property type="entry name" value="EF-G C-terminal domain-like"/>
    <property type="match status" value="2"/>
</dbReference>
<dbReference type="PRINTS" id="PR00315">
    <property type="entry name" value="ELONGATNFCT"/>
</dbReference>
<dbReference type="InterPro" id="IPR004161">
    <property type="entry name" value="EFTu-like_2"/>
</dbReference>
<evidence type="ECO:0000259" key="4">
    <source>
        <dbReference type="PROSITE" id="PS51722"/>
    </source>
</evidence>
<dbReference type="NCBIfam" id="TIGR00231">
    <property type="entry name" value="small_GTP"/>
    <property type="match status" value="1"/>
</dbReference>
<dbReference type="SUPFAM" id="SSF50447">
    <property type="entry name" value="Translation proteins"/>
    <property type="match status" value="1"/>
</dbReference>
<comment type="subunit">
    <text evidence="3">Monomer.</text>
</comment>
<keyword evidence="3" id="KW-0690">Ribosome biogenesis</keyword>
<dbReference type="NCBIfam" id="TIGR01394">
    <property type="entry name" value="TypA_BipA"/>
    <property type="match status" value="1"/>
</dbReference>
<dbReference type="Pfam" id="PF03144">
    <property type="entry name" value="GTP_EFTU_D2"/>
    <property type="match status" value="1"/>
</dbReference>
<dbReference type="CDD" id="cd01891">
    <property type="entry name" value="TypA_BipA"/>
    <property type="match status" value="1"/>
</dbReference>
<dbReference type="InterPro" id="IPR027417">
    <property type="entry name" value="P-loop_NTPase"/>
</dbReference>
<dbReference type="PANTHER" id="PTHR42908:SF8">
    <property type="entry name" value="TR-TYPE G DOMAIN-CONTAINING PROTEIN"/>
    <property type="match status" value="1"/>
</dbReference>
<dbReference type="Pfam" id="PF21018">
    <property type="entry name" value="BipA_C"/>
    <property type="match status" value="1"/>
</dbReference>
<dbReference type="Gene3D" id="2.40.50.250">
    <property type="entry name" value="bipa protein"/>
    <property type="match status" value="1"/>
</dbReference>
<dbReference type="CDD" id="cd16263">
    <property type="entry name" value="BipA_III"/>
    <property type="match status" value="1"/>
</dbReference>
<dbReference type="SUPFAM" id="SSF52540">
    <property type="entry name" value="P-loop containing nucleoside triphosphate hydrolases"/>
    <property type="match status" value="1"/>
</dbReference>
<reference evidence="5 6" key="1">
    <citation type="submission" date="2021-03" db="EMBL/GenBank/DDBJ databases">
        <title>Genomic Encyclopedia of Type Strains, Phase IV (KMG-IV): sequencing the most valuable type-strain genomes for metagenomic binning, comparative biology and taxonomic classification.</title>
        <authorList>
            <person name="Goeker M."/>
        </authorList>
    </citation>
    <scope>NUCLEOTIDE SEQUENCE [LARGE SCALE GENOMIC DNA]</scope>
    <source>
        <strain evidence="5 6">DSM 27138</strain>
    </source>
</reference>
<dbReference type="Pfam" id="PF00679">
    <property type="entry name" value="EFG_C"/>
    <property type="match status" value="1"/>
</dbReference>
<dbReference type="RefSeq" id="WP_425353538.1">
    <property type="nucleotide sequence ID" value="NZ_JAGGLG010000021.1"/>
</dbReference>
<dbReference type="InterPro" id="IPR000640">
    <property type="entry name" value="EFG_V-like"/>
</dbReference>
<comment type="caution">
    <text evidence="5">The sequence shown here is derived from an EMBL/GenBank/DDBJ whole genome shotgun (WGS) entry which is preliminary data.</text>
</comment>
<evidence type="ECO:0000313" key="6">
    <source>
        <dbReference type="Proteomes" id="UP001519289"/>
    </source>
</evidence>
<evidence type="ECO:0000256" key="2">
    <source>
        <dbReference type="ARBA" id="ARBA00023134"/>
    </source>
</evidence>
<dbReference type="PANTHER" id="PTHR42908">
    <property type="entry name" value="TRANSLATION ELONGATION FACTOR-RELATED"/>
    <property type="match status" value="1"/>
</dbReference>